<gene>
    <name evidence="14" type="ORF">OE88DRAFT_1656954</name>
</gene>
<evidence type="ECO:0000256" key="8">
    <source>
        <dbReference type="ARBA" id="ARBA00022838"/>
    </source>
</evidence>
<evidence type="ECO:0000256" key="11">
    <source>
        <dbReference type="ARBA" id="ARBA00023328"/>
    </source>
</evidence>
<evidence type="ECO:0000256" key="2">
    <source>
        <dbReference type="ARBA" id="ARBA00004186"/>
    </source>
</evidence>
<evidence type="ECO:0000313" key="14">
    <source>
        <dbReference type="EMBL" id="TFK53099.1"/>
    </source>
</evidence>
<evidence type="ECO:0000256" key="5">
    <source>
        <dbReference type="ARBA" id="ARBA00016329"/>
    </source>
</evidence>
<proteinExistence type="inferred from homology"/>
<dbReference type="STRING" id="5364.A0A5C3N5M5"/>
<evidence type="ECO:0000256" key="9">
    <source>
        <dbReference type="ARBA" id="ARBA00023212"/>
    </source>
</evidence>
<dbReference type="GO" id="GO:0005876">
    <property type="term" value="C:spindle microtubule"/>
    <property type="evidence" value="ECO:0007669"/>
    <property type="project" value="InterPro"/>
</dbReference>
<evidence type="ECO:0000256" key="1">
    <source>
        <dbReference type="ARBA" id="ARBA00004123"/>
    </source>
</evidence>
<evidence type="ECO:0000256" key="12">
    <source>
        <dbReference type="ARBA" id="ARBA00032583"/>
    </source>
</evidence>
<evidence type="ECO:0000256" key="7">
    <source>
        <dbReference type="ARBA" id="ARBA00022490"/>
    </source>
</evidence>
<dbReference type="InterPro" id="IPR013251">
    <property type="entry name" value="DASH_Spc19"/>
</dbReference>
<protein>
    <recommendedName>
        <fullName evidence="5">DASH complex subunit SPC19</fullName>
    </recommendedName>
    <alternativeName>
        <fullName evidence="12">Outer kinetochore protein SPC19</fullName>
    </alternativeName>
</protein>
<dbReference type="AlphaFoldDB" id="A0A5C3N5M5"/>
<keyword evidence="10" id="KW-0539">Nucleus</keyword>
<dbReference type="Pfam" id="PF08287">
    <property type="entry name" value="DASH_Spc19"/>
    <property type="match status" value="1"/>
</dbReference>
<keyword evidence="9" id="KW-0206">Cytoskeleton</keyword>
<dbReference type="GO" id="GO:0008608">
    <property type="term" value="P:attachment of spindle microtubules to kinetochore"/>
    <property type="evidence" value="ECO:0007669"/>
    <property type="project" value="InterPro"/>
</dbReference>
<sequence>MSRFSMRARPRDSVFAGGPDTYRGDRDAICSPNLFDCVSAMESCCEQAANSQQLLRNGTYDLPRMSRVLDNQKAFLLVDDATVRKYKADLGEEIEPEINELITRAQKGAKALAQKQATLQTRAETAQAKPTSRPKITTTTAADKLQNRRLQIKIKQRERLERDLAVLQHDVDNLQLKLMSKG</sequence>
<keyword evidence="7" id="KW-0963">Cytoplasm</keyword>
<dbReference type="OrthoDB" id="3361333at2759"/>
<evidence type="ECO:0000256" key="3">
    <source>
        <dbReference type="ARBA" id="ARBA00004629"/>
    </source>
</evidence>
<evidence type="ECO:0000256" key="13">
    <source>
        <dbReference type="SAM" id="Coils"/>
    </source>
</evidence>
<comment type="subcellular location">
    <subcellularLocation>
        <location evidence="3">Chromosome</location>
        <location evidence="3">Centromere</location>
        <location evidence="3">Kinetochore</location>
    </subcellularLocation>
    <subcellularLocation>
        <location evidence="2">Cytoplasm</location>
        <location evidence="2">Cytoskeleton</location>
        <location evidence="2">Spindle</location>
    </subcellularLocation>
    <subcellularLocation>
        <location evidence="1">Nucleus</location>
    </subcellularLocation>
</comment>
<feature type="coiled-coil region" evidence="13">
    <location>
        <begin position="109"/>
        <end position="177"/>
    </location>
</feature>
<name>A0A5C3N5M5_9AGAM</name>
<keyword evidence="8" id="KW-0995">Kinetochore</keyword>
<keyword evidence="13" id="KW-0175">Coiled coil</keyword>
<dbReference type="PANTHER" id="PTHR28262:SF1">
    <property type="entry name" value="DASH COMPLEX SUBUNIT SPC19"/>
    <property type="match status" value="1"/>
</dbReference>
<accession>A0A5C3N5M5</accession>
<keyword evidence="15" id="KW-1185">Reference proteome</keyword>
<reference evidence="14 15" key="1">
    <citation type="journal article" date="2019" name="Nat. Ecol. Evol.">
        <title>Megaphylogeny resolves global patterns of mushroom evolution.</title>
        <authorList>
            <person name="Varga T."/>
            <person name="Krizsan K."/>
            <person name="Foldi C."/>
            <person name="Dima B."/>
            <person name="Sanchez-Garcia M."/>
            <person name="Sanchez-Ramirez S."/>
            <person name="Szollosi G.J."/>
            <person name="Szarkandi J.G."/>
            <person name="Papp V."/>
            <person name="Albert L."/>
            <person name="Andreopoulos W."/>
            <person name="Angelini C."/>
            <person name="Antonin V."/>
            <person name="Barry K.W."/>
            <person name="Bougher N.L."/>
            <person name="Buchanan P."/>
            <person name="Buyck B."/>
            <person name="Bense V."/>
            <person name="Catcheside P."/>
            <person name="Chovatia M."/>
            <person name="Cooper J."/>
            <person name="Damon W."/>
            <person name="Desjardin D."/>
            <person name="Finy P."/>
            <person name="Geml J."/>
            <person name="Haridas S."/>
            <person name="Hughes K."/>
            <person name="Justo A."/>
            <person name="Karasinski D."/>
            <person name="Kautmanova I."/>
            <person name="Kiss B."/>
            <person name="Kocsube S."/>
            <person name="Kotiranta H."/>
            <person name="LaButti K.M."/>
            <person name="Lechner B.E."/>
            <person name="Liimatainen K."/>
            <person name="Lipzen A."/>
            <person name="Lukacs Z."/>
            <person name="Mihaltcheva S."/>
            <person name="Morgado L.N."/>
            <person name="Niskanen T."/>
            <person name="Noordeloos M.E."/>
            <person name="Ohm R.A."/>
            <person name="Ortiz-Santana B."/>
            <person name="Ovrebo C."/>
            <person name="Racz N."/>
            <person name="Riley R."/>
            <person name="Savchenko A."/>
            <person name="Shiryaev A."/>
            <person name="Soop K."/>
            <person name="Spirin V."/>
            <person name="Szebenyi C."/>
            <person name="Tomsovsky M."/>
            <person name="Tulloss R.E."/>
            <person name="Uehling J."/>
            <person name="Grigoriev I.V."/>
            <person name="Vagvolgyi C."/>
            <person name="Papp T."/>
            <person name="Martin F.M."/>
            <person name="Miettinen O."/>
            <person name="Hibbett D.S."/>
            <person name="Nagy L.G."/>
        </authorList>
    </citation>
    <scope>NUCLEOTIDE SEQUENCE [LARGE SCALE GENOMIC DNA]</scope>
    <source>
        <strain evidence="14 15">OMC1185</strain>
    </source>
</reference>
<evidence type="ECO:0000313" key="15">
    <source>
        <dbReference type="Proteomes" id="UP000305948"/>
    </source>
</evidence>
<keyword evidence="11" id="KW-0137">Centromere</keyword>
<dbReference type="PANTHER" id="PTHR28262">
    <property type="entry name" value="DASH COMPLEX SUBUNIT SPC19"/>
    <property type="match status" value="1"/>
</dbReference>
<evidence type="ECO:0000256" key="6">
    <source>
        <dbReference type="ARBA" id="ARBA00022454"/>
    </source>
</evidence>
<comment type="similarity">
    <text evidence="4">Belongs to the DASH complex SPC19 family.</text>
</comment>
<evidence type="ECO:0000256" key="10">
    <source>
        <dbReference type="ARBA" id="ARBA00023242"/>
    </source>
</evidence>
<dbReference type="Proteomes" id="UP000305948">
    <property type="component" value="Unassembled WGS sequence"/>
</dbReference>
<organism evidence="14 15">
    <name type="scientific">Heliocybe sulcata</name>
    <dbReference type="NCBI Taxonomy" id="5364"/>
    <lineage>
        <taxon>Eukaryota</taxon>
        <taxon>Fungi</taxon>
        <taxon>Dikarya</taxon>
        <taxon>Basidiomycota</taxon>
        <taxon>Agaricomycotina</taxon>
        <taxon>Agaricomycetes</taxon>
        <taxon>Gloeophyllales</taxon>
        <taxon>Gloeophyllaceae</taxon>
        <taxon>Heliocybe</taxon>
    </lineage>
</organism>
<keyword evidence="6" id="KW-0158">Chromosome</keyword>
<dbReference type="GO" id="GO:0042729">
    <property type="term" value="C:DASH complex"/>
    <property type="evidence" value="ECO:0007669"/>
    <property type="project" value="InterPro"/>
</dbReference>
<evidence type="ECO:0000256" key="4">
    <source>
        <dbReference type="ARBA" id="ARBA00008952"/>
    </source>
</evidence>
<dbReference type="EMBL" id="ML213508">
    <property type="protein sequence ID" value="TFK53099.1"/>
    <property type="molecule type" value="Genomic_DNA"/>
</dbReference>